<organism evidence="5 6">
    <name type="scientific">Mesobacillus subterraneus</name>
    <dbReference type="NCBI Taxonomy" id="285983"/>
    <lineage>
        <taxon>Bacteria</taxon>
        <taxon>Bacillati</taxon>
        <taxon>Bacillota</taxon>
        <taxon>Bacilli</taxon>
        <taxon>Bacillales</taxon>
        <taxon>Bacillaceae</taxon>
        <taxon>Mesobacillus</taxon>
    </lineage>
</organism>
<evidence type="ECO:0000256" key="1">
    <source>
        <dbReference type="ARBA" id="ARBA00022801"/>
    </source>
</evidence>
<dbReference type="SMART" id="SM00646">
    <property type="entry name" value="Ami_3"/>
    <property type="match status" value="1"/>
</dbReference>
<dbReference type="GO" id="GO:0030288">
    <property type="term" value="C:outer membrane-bounded periplasmic space"/>
    <property type="evidence" value="ECO:0007669"/>
    <property type="project" value="TreeGrafter"/>
</dbReference>
<dbReference type="CDD" id="cd02696">
    <property type="entry name" value="MurNAc-LAA"/>
    <property type="match status" value="1"/>
</dbReference>
<comment type="caution">
    <text evidence="5">The sequence shown here is derived from an EMBL/GenBank/DDBJ whole genome shotgun (WGS) entry which is preliminary data.</text>
</comment>
<dbReference type="AlphaFoldDB" id="A0A3R9E9M0"/>
<reference evidence="6" key="1">
    <citation type="submission" date="2018-12" db="EMBL/GenBank/DDBJ databases">
        <title>Bacillus chawlae sp. nov., Bacillus glennii sp. nov., and Bacillus saganii sp. nov. Isolated from the Vehicle Assembly Building at Kennedy Space Center where the Viking Spacecraft were Assembled.</title>
        <authorList>
            <person name="Seuylemezian A."/>
            <person name="Vaishampayan P."/>
        </authorList>
    </citation>
    <scope>NUCLEOTIDE SEQUENCE [LARGE SCALE GENOMIC DNA]</scope>
    <source>
        <strain evidence="6">DSM 13966</strain>
    </source>
</reference>
<dbReference type="InterPro" id="IPR003646">
    <property type="entry name" value="SH3-like_bac-type"/>
</dbReference>
<gene>
    <name evidence="5" type="ORF">EJA10_18340</name>
</gene>
<dbReference type="SMART" id="SM00287">
    <property type="entry name" value="SH3b"/>
    <property type="match status" value="4"/>
</dbReference>
<name>A0A3R9E9M0_9BACI</name>
<dbReference type="EMBL" id="RSFW01000020">
    <property type="protein sequence ID" value="RSD25224.1"/>
    <property type="molecule type" value="Genomic_DNA"/>
</dbReference>
<proteinExistence type="predicted"/>
<evidence type="ECO:0000313" key="5">
    <source>
        <dbReference type="EMBL" id="RSD25224.1"/>
    </source>
</evidence>
<dbReference type="PROSITE" id="PS51781">
    <property type="entry name" value="SH3B"/>
    <property type="match status" value="3"/>
</dbReference>
<dbReference type="GO" id="GO:0008745">
    <property type="term" value="F:N-acetylmuramoyl-L-alanine amidase activity"/>
    <property type="evidence" value="ECO:0007669"/>
    <property type="project" value="InterPro"/>
</dbReference>
<dbReference type="RefSeq" id="WP_125481481.1">
    <property type="nucleotide sequence ID" value="NZ_RSFW01000020.1"/>
</dbReference>
<keyword evidence="2" id="KW-0961">Cell wall biogenesis/degradation</keyword>
<evidence type="ECO:0000313" key="6">
    <source>
        <dbReference type="Proteomes" id="UP000279911"/>
    </source>
</evidence>
<sequence>MKKSSLIKAIVCLMVLLSFLVPLEKDVAEAAYTYKAKVNVDILNVRSKPGTGYSKVGKLKKNDMIAVVGNSKSWSKVSYGKKTGWVSSKYLTTITSNGYVTASSLNLRKSYSTKSAAIISLPKGTAVTIMGQNKLWLKVYVPSKKKTGWFAAKYISEKKPVLDSKPIGTYYVTAKTTLNIRQKPNSTANIVAKTQHGEAVKVYSKKGLWYEVQLSSGQKGWAAAKFLSLKKPVIKAAVDPSASSPEDQPQTITGKLVLKVNSNVRTGPGTTYPIISIEKAGTLLEKIGEDGEWFEVKKANGEVGWVAGWLVRSPESVLKGRVIVLDPGHGGRDSGTSGKIYPEKQLVLRTAQELAPLLQKAGAKVIFTRDKDFYLTLGQRVNISHLNKADAFISLHYNAFSSTSSGLMTFYYNSSQEGQLARMIQAEMINYTGMRDMGAKFGNYHVLRENKQPAVLLELGFLSNPSEEQLVATSAYQKKVTKGIYEGIFNYFLNK</sequence>
<dbReference type="InterPro" id="IPR002508">
    <property type="entry name" value="MurNAc-LAA_cat"/>
</dbReference>
<feature type="chain" id="PRO_5039156761" description="SH3b domain-containing protein" evidence="3">
    <location>
        <begin position="25"/>
        <end position="495"/>
    </location>
</feature>
<feature type="signal peptide" evidence="3">
    <location>
        <begin position="1"/>
        <end position="24"/>
    </location>
</feature>
<protein>
    <recommendedName>
        <fullName evidence="4">SH3b domain-containing protein</fullName>
    </recommendedName>
</protein>
<dbReference type="GO" id="GO:0071555">
    <property type="term" value="P:cell wall organization"/>
    <property type="evidence" value="ECO:0007669"/>
    <property type="project" value="UniProtKB-KW"/>
</dbReference>
<dbReference type="SUPFAM" id="SSF53187">
    <property type="entry name" value="Zn-dependent exopeptidases"/>
    <property type="match status" value="1"/>
</dbReference>
<dbReference type="InterPro" id="IPR050695">
    <property type="entry name" value="N-acetylmuramoyl_amidase_3"/>
</dbReference>
<dbReference type="Gene3D" id="3.40.630.40">
    <property type="entry name" value="Zn-dependent exopeptidases"/>
    <property type="match status" value="1"/>
</dbReference>
<feature type="domain" description="SH3b" evidence="4">
    <location>
        <begin position="167"/>
        <end position="231"/>
    </location>
</feature>
<feature type="domain" description="SH3b" evidence="4">
    <location>
        <begin position="247"/>
        <end position="314"/>
    </location>
</feature>
<accession>A0A3R9E9M0</accession>
<keyword evidence="1" id="KW-0378">Hydrolase</keyword>
<evidence type="ECO:0000256" key="2">
    <source>
        <dbReference type="ARBA" id="ARBA00023316"/>
    </source>
</evidence>
<dbReference type="Pfam" id="PF08239">
    <property type="entry name" value="SH3_3"/>
    <property type="match status" value="4"/>
</dbReference>
<feature type="domain" description="SH3b" evidence="4">
    <location>
        <begin position="29"/>
        <end position="95"/>
    </location>
</feature>
<dbReference type="PIRSF" id="PIRSF037846">
    <property type="entry name" value="Autolysin_YrvJ_prd"/>
    <property type="match status" value="1"/>
</dbReference>
<dbReference type="GO" id="GO:0009253">
    <property type="term" value="P:peptidoglycan catabolic process"/>
    <property type="evidence" value="ECO:0007669"/>
    <property type="project" value="InterPro"/>
</dbReference>
<dbReference type="PANTHER" id="PTHR30404">
    <property type="entry name" value="N-ACETYLMURAMOYL-L-ALANINE AMIDASE"/>
    <property type="match status" value="1"/>
</dbReference>
<evidence type="ECO:0000256" key="3">
    <source>
        <dbReference type="SAM" id="SignalP"/>
    </source>
</evidence>
<dbReference type="PANTHER" id="PTHR30404:SF0">
    <property type="entry name" value="N-ACETYLMURAMOYL-L-ALANINE AMIDASE AMIC"/>
    <property type="match status" value="1"/>
</dbReference>
<dbReference type="Proteomes" id="UP000279911">
    <property type="component" value="Unassembled WGS sequence"/>
</dbReference>
<evidence type="ECO:0000259" key="4">
    <source>
        <dbReference type="PROSITE" id="PS51781"/>
    </source>
</evidence>
<dbReference type="InterPro" id="IPR017293">
    <property type="entry name" value="N-acetylmuramoyl-L-ala_amidase"/>
</dbReference>
<dbReference type="OrthoDB" id="9806267at2"/>
<dbReference type="Gene3D" id="2.30.30.40">
    <property type="entry name" value="SH3 Domains"/>
    <property type="match status" value="4"/>
</dbReference>
<dbReference type="Pfam" id="PF01520">
    <property type="entry name" value="Amidase_3"/>
    <property type="match status" value="1"/>
</dbReference>
<keyword evidence="3" id="KW-0732">Signal</keyword>